<organism evidence="2 3">
    <name type="scientific">Phenylobacterium soli</name>
    <dbReference type="NCBI Taxonomy" id="2170551"/>
    <lineage>
        <taxon>Bacteria</taxon>
        <taxon>Pseudomonadati</taxon>
        <taxon>Pseudomonadota</taxon>
        <taxon>Alphaproteobacteria</taxon>
        <taxon>Caulobacterales</taxon>
        <taxon>Caulobacteraceae</taxon>
        <taxon>Phenylobacterium</taxon>
    </lineage>
</organism>
<dbReference type="RefSeq" id="WP_111530179.1">
    <property type="nucleotide sequence ID" value="NZ_QFYQ01000002.1"/>
</dbReference>
<comment type="caution">
    <text evidence="2">The sequence shown here is derived from an EMBL/GenBank/DDBJ whole genome shotgun (WGS) entry which is preliminary data.</text>
</comment>
<reference evidence="3" key="1">
    <citation type="submission" date="2018-05" db="EMBL/GenBank/DDBJ databases">
        <authorList>
            <person name="Li X."/>
        </authorList>
    </citation>
    <scope>NUCLEOTIDE SEQUENCE [LARGE SCALE GENOMIC DNA]</scope>
    <source>
        <strain evidence="3">LX32</strain>
    </source>
</reference>
<dbReference type="Proteomes" id="UP000249254">
    <property type="component" value="Unassembled WGS sequence"/>
</dbReference>
<evidence type="ECO:0000313" key="2">
    <source>
        <dbReference type="EMBL" id="RAK51617.1"/>
    </source>
</evidence>
<name>A0A328AAY8_9CAUL</name>
<protein>
    <submittedName>
        <fullName evidence="2">Uncharacterized protein</fullName>
    </submittedName>
</protein>
<keyword evidence="3" id="KW-1185">Reference proteome</keyword>
<dbReference type="EMBL" id="QFYQ01000002">
    <property type="protein sequence ID" value="RAK51617.1"/>
    <property type="molecule type" value="Genomic_DNA"/>
</dbReference>
<proteinExistence type="predicted"/>
<evidence type="ECO:0000313" key="3">
    <source>
        <dbReference type="Proteomes" id="UP000249254"/>
    </source>
</evidence>
<dbReference type="AlphaFoldDB" id="A0A328AAY8"/>
<accession>A0A328AAY8</accession>
<gene>
    <name evidence="2" type="ORF">DJ017_17430</name>
</gene>
<evidence type="ECO:0000256" key="1">
    <source>
        <dbReference type="SAM" id="MobiDB-lite"/>
    </source>
</evidence>
<feature type="region of interest" description="Disordered" evidence="1">
    <location>
        <begin position="65"/>
        <end position="86"/>
    </location>
</feature>
<dbReference type="OrthoDB" id="8482250at2"/>
<sequence length="86" mass="9667">MAERETVLDAFDAGLLNDFGGGDVGWWQDYIRSLLGQAHDHYAQQAAALLAERRELRTALENIRDNSNGWQRDAAHDPLSTTEEKP</sequence>